<sequence>MTVIARPELPNDATPLTQMERRAVALAALGHSSAEITAKLAEEKHVLPAAGMGPIWAAAATKLGAERSRPQGRQPELVFRARVHGALDAPNPEDAGWLPPDVLDYVQALARGRTLKQYAEDLGVQVWDVDQIAKQTRKLLGGAPTQASMVYRALPQLLRSVQPPVDDVRTDLVPVPRPAPIDITLQTELPGDISAVRAARWWTRAIFPALRWAGPVVRAAEVVARLVDNAVRHGMPDHAETQTLLLRTAVNAAGDLIIDVSDLNASFPGFEAAARGERGRGLSHVARLGARVTWFLHHDGPGKTVRAVLPPGEVDL</sequence>
<protein>
    <submittedName>
        <fullName evidence="1">ATP-binding protein</fullName>
    </submittedName>
</protein>
<name>A0ABW0CVM6_STRCD</name>
<dbReference type="Gene3D" id="3.30.565.10">
    <property type="entry name" value="Histidine kinase-like ATPase, C-terminal domain"/>
    <property type="match status" value="1"/>
</dbReference>
<keyword evidence="2" id="KW-1185">Reference proteome</keyword>
<dbReference type="PANTHER" id="PTHR35526">
    <property type="entry name" value="ANTI-SIGMA-F FACTOR RSBW-RELATED"/>
    <property type="match status" value="1"/>
</dbReference>
<dbReference type="EMBL" id="JBHSKM010000028">
    <property type="protein sequence ID" value="MFC5218841.1"/>
    <property type="molecule type" value="Genomic_DNA"/>
</dbReference>
<dbReference type="GO" id="GO:0005524">
    <property type="term" value="F:ATP binding"/>
    <property type="evidence" value="ECO:0007669"/>
    <property type="project" value="UniProtKB-KW"/>
</dbReference>
<evidence type="ECO:0000313" key="1">
    <source>
        <dbReference type="EMBL" id="MFC5218841.1"/>
    </source>
</evidence>
<dbReference type="SUPFAM" id="SSF55874">
    <property type="entry name" value="ATPase domain of HSP90 chaperone/DNA topoisomerase II/histidine kinase"/>
    <property type="match status" value="1"/>
</dbReference>
<keyword evidence="1" id="KW-0547">Nucleotide-binding</keyword>
<gene>
    <name evidence="1" type="ORF">ACFPQ9_33840</name>
</gene>
<dbReference type="Proteomes" id="UP001596263">
    <property type="component" value="Unassembled WGS sequence"/>
</dbReference>
<dbReference type="PANTHER" id="PTHR35526:SF3">
    <property type="entry name" value="ANTI-SIGMA-F FACTOR RSBW"/>
    <property type="match status" value="1"/>
</dbReference>
<dbReference type="RefSeq" id="WP_380862035.1">
    <property type="nucleotide sequence ID" value="NZ_JBHSKM010000028.1"/>
</dbReference>
<reference evidence="2" key="1">
    <citation type="journal article" date="2019" name="Int. J. Syst. Evol. Microbiol.">
        <title>The Global Catalogue of Microorganisms (GCM) 10K type strain sequencing project: providing services to taxonomists for standard genome sequencing and annotation.</title>
        <authorList>
            <consortium name="The Broad Institute Genomics Platform"/>
            <consortium name="The Broad Institute Genome Sequencing Center for Infectious Disease"/>
            <person name="Wu L."/>
            <person name="Ma J."/>
        </authorList>
    </citation>
    <scope>NUCLEOTIDE SEQUENCE [LARGE SCALE GENOMIC DNA]</scope>
    <source>
        <strain evidence="2">KCTC 42586</strain>
    </source>
</reference>
<evidence type="ECO:0000313" key="2">
    <source>
        <dbReference type="Proteomes" id="UP001596263"/>
    </source>
</evidence>
<organism evidence="1 2">
    <name type="scientific">Streptomyces coerulescens</name>
    <dbReference type="NCBI Taxonomy" id="29304"/>
    <lineage>
        <taxon>Bacteria</taxon>
        <taxon>Bacillati</taxon>
        <taxon>Actinomycetota</taxon>
        <taxon>Actinomycetes</taxon>
        <taxon>Kitasatosporales</taxon>
        <taxon>Streptomycetaceae</taxon>
        <taxon>Streptomyces</taxon>
    </lineage>
</organism>
<comment type="caution">
    <text evidence="1">The sequence shown here is derived from an EMBL/GenBank/DDBJ whole genome shotgun (WGS) entry which is preliminary data.</text>
</comment>
<accession>A0ABW0CVM6</accession>
<dbReference type="InterPro" id="IPR036890">
    <property type="entry name" value="HATPase_C_sf"/>
</dbReference>
<proteinExistence type="predicted"/>
<dbReference type="InterPro" id="IPR050267">
    <property type="entry name" value="Anti-sigma-factor_SerPK"/>
</dbReference>
<keyword evidence="1" id="KW-0067">ATP-binding</keyword>